<feature type="compositionally biased region" description="Polar residues" evidence="1">
    <location>
        <begin position="232"/>
        <end position="244"/>
    </location>
</feature>
<organism evidence="3 4">
    <name type="scientific">Eimeria praecox</name>
    <dbReference type="NCBI Taxonomy" id="51316"/>
    <lineage>
        <taxon>Eukaryota</taxon>
        <taxon>Sar</taxon>
        <taxon>Alveolata</taxon>
        <taxon>Apicomplexa</taxon>
        <taxon>Conoidasida</taxon>
        <taxon>Coccidia</taxon>
        <taxon>Eucoccidiorida</taxon>
        <taxon>Eimeriorina</taxon>
        <taxon>Eimeriidae</taxon>
        <taxon>Eimeria</taxon>
    </lineage>
</organism>
<feature type="compositionally biased region" description="Polar residues" evidence="1">
    <location>
        <begin position="356"/>
        <end position="365"/>
    </location>
</feature>
<feature type="compositionally biased region" description="Polar residues" evidence="1">
    <location>
        <begin position="198"/>
        <end position="221"/>
    </location>
</feature>
<feature type="region of interest" description="Disordered" evidence="1">
    <location>
        <begin position="356"/>
        <end position="439"/>
    </location>
</feature>
<keyword evidence="2" id="KW-0812">Transmembrane</keyword>
<sequence>MSELHYIIQENASTAAVPAFASPQLPTVGTIYARSWNVRDRASLSSSCMRVVLATLASVAAIVVLVFLCSSGYRRRTVQGIRSRRLASLGDSDAQADACGSSGNNEEKEQREKPHPPSLSGVEGEKLPIKKRLLARVAETGSAGEGRNPQQQEQQDQQQQDQQQKDQQQQHREQPETSSDVYPAHTASPPEQGGVLSLSPSNTLPTTPVRTPTQLDNQTRQHAAGPSAPDAKQTTPPQVSQLEGQQWRLQQNLLSEEWHYDPLQIHPRQDDQDEPYLPHQQQHNLHLQNLIWWQQQTQQMLQQQQEQYLSWYLHAHQQPLQQQQQQQQALQQQGQQQLLHPGGQQYEVQQPEYQHAMQQVTQQPMLQDEHGREHEKKKRKRKHQEGLEPEGEQGQPPLQPGKAHQGYLPEDWIHPDSPRSEMAQPSTSQQALPSFTGAGAAGPSTSFDYTVQASPSFPLLPLTRWQAPAVEALRDEDALAAAKDAAEADAVARAATAGRGVEHYWPYAGPPTAASSALNEYMSWGGEGFSSVLTDVSFEGGGPAAAAAAAAMPAYAPPPAFTGQPLMPPPAFTEQPFMWGFVPDRIREHPFVRLPRRIVERTPDSILIDMRSAVSRWPGRRDAVPLLQEARELLSRRILYFPGMRDLAHVSKYLIEHAVNHEHHDLSVFQASRAVERLGIRFLLLDVVVSTFIVLGQTPDSDSWKVFTDAISHAAPPLVARRSNGGQRVFYSCLSQELSRAIQILKTGRRPLAEDLLRIKRMLFCLACSPTRFQRRAFDRWREDDFNSHGEK</sequence>
<feature type="region of interest" description="Disordered" evidence="1">
    <location>
        <begin position="140"/>
        <end position="244"/>
    </location>
</feature>
<dbReference type="OrthoDB" id="348494at2759"/>
<accession>U6G7K7</accession>
<evidence type="ECO:0000313" key="4">
    <source>
        <dbReference type="Proteomes" id="UP000018201"/>
    </source>
</evidence>
<dbReference type="AlphaFoldDB" id="U6G7K7"/>
<keyword evidence="2" id="KW-1133">Transmembrane helix</keyword>
<dbReference type="EMBL" id="HG690845">
    <property type="protein sequence ID" value="CDI75313.1"/>
    <property type="molecule type" value="Genomic_DNA"/>
</dbReference>
<dbReference type="VEuPathDB" id="ToxoDB:EPH_0004960"/>
<proteinExistence type="predicted"/>
<feature type="compositionally biased region" description="Low complexity" evidence="1">
    <location>
        <begin position="150"/>
        <end position="167"/>
    </location>
</feature>
<protein>
    <submittedName>
        <fullName evidence="3">Uncharacterized protein</fullName>
    </submittedName>
</protein>
<feature type="transmembrane region" description="Helical" evidence="2">
    <location>
        <begin position="51"/>
        <end position="73"/>
    </location>
</feature>
<feature type="compositionally biased region" description="Basic and acidic residues" evidence="1">
    <location>
        <begin position="105"/>
        <end position="115"/>
    </location>
</feature>
<keyword evidence="2" id="KW-0472">Membrane</keyword>
<feature type="compositionally biased region" description="Polar residues" evidence="1">
    <location>
        <begin position="423"/>
        <end position="433"/>
    </location>
</feature>
<reference evidence="3" key="1">
    <citation type="submission" date="2013-10" db="EMBL/GenBank/DDBJ databases">
        <title>Genomic analysis of the causative agents of coccidiosis in chickens.</title>
        <authorList>
            <person name="Reid A.J."/>
            <person name="Blake D."/>
            <person name="Billington K."/>
            <person name="Browne H."/>
            <person name="Dunn M."/>
            <person name="Hung S."/>
            <person name="Kawahara F."/>
            <person name="Miranda-Saavedra D."/>
            <person name="Mourier T."/>
            <person name="Nagra H."/>
            <person name="Otto T.D."/>
            <person name="Rawlings N."/>
            <person name="Sanchez A."/>
            <person name="Sanders M."/>
            <person name="Subramaniam C."/>
            <person name="Tay Y."/>
            <person name="Dear P."/>
            <person name="Doerig C."/>
            <person name="Gruber A."/>
            <person name="Parkinson J."/>
            <person name="Shirley M."/>
            <person name="Wan K.L."/>
            <person name="Berriman M."/>
            <person name="Tomley F."/>
            <person name="Pain A."/>
        </authorList>
    </citation>
    <scope>NUCLEOTIDE SEQUENCE [LARGE SCALE GENOMIC DNA]</scope>
    <source>
        <strain evidence="3">Houghton</strain>
    </source>
</reference>
<evidence type="ECO:0000256" key="1">
    <source>
        <dbReference type="SAM" id="MobiDB-lite"/>
    </source>
</evidence>
<evidence type="ECO:0000256" key="2">
    <source>
        <dbReference type="SAM" id="Phobius"/>
    </source>
</evidence>
<gene>
    <name evidence="3" type="ORF">EPH_0004960</name>
</gene>
<dbReference type="Proteomes" id="UP000018201">
    <property type="component" value="Unassembled WGS sequence"/>
</dbReference>
<evidence type="ECO:0000313" key="3">
    <source>
        <dbReference type="EMBL" id="CDI75313.1"/>
    </source>
</evidence>
<reference evidence="3" key="2">
    <citation type="submission" date="2013-10" db="EMBL/GenBank/DDBJ databases">
        <authorList>
            <person name="Aslett M."/>
        </authorList>
    </citation>
    <scope>NUCLEOTIDE SEQUENCE [LARGE SCALE GENOMIC DNA]</scope>
    <source>
        <strain evidence="3">Houghton</strain>
    </source>
</reference>
<name>U6G7K7_9EIME</name>
<feature type="region of interest" description="Disordered" evidence="1">
    <location>
        <begin position="89"/>
        <end position="128"/>
    </location>
</feature>
<keyword evidence="4" id="KW-1185">Reference proteome</keyword>